<feature type="compositionally biased region" description="Basic and acidic residues" evidence="7">
    <location>
        <begin position="17"/>
        <end position="26"/>
    </location>
</feature>
<dbReference type="Pfam" id="PF17917">
    <property type="entry name" value="RT_RNaseH"/>
    <property type="match status" value="1"/>
</dbReference>
<evidence type="ECO:0000256" key="6">
    <source>
        <dbReference type="ARBA" id="ARBA00022918"/>
    </source>
</evidence>
<sequence>MTTRSGKNFRGRIADNQFEKLDQHKEEDEDNFNYEVYNLDDLEEEDEVDISLNAVVRHLVPEELPSDLPSLRNIQHAVDLIPGAQLPNLPAYRMNLSEHAEFRDFSKVFKVVCDASNVGVGGILSQKGHPIAFFSKKLNEAKQKYSNYDKEFYAMVQALQYWRHYLISKEFVLFSDHEAPKYINSQKTMNYWHGKWISFLQEYSFLIKHKFSAENKVADPLSKVVYLLTSMAIQVVRFESLKRNYPSYKDFSLIHATLASGQLGEYPSFSLDDYLFKGTKLCLPNTSLCGQVIWELHNGGAAVHFGRDKTIATVED</sequence>
<dbReference type="InterPro" id="IPR050951">
    <property type="entry name" value="Retrovirus_Pol_polyprotein"/>
</dbReference>
<dbReference type="InterPro" id="IPR041373">
    <property type="entry name" value="RT_RNaseH"/>
</dbReference>
<evidence type="ECO:0000313" key="9">
    <source>
        <dbReference type="Proteomes" id="UP001652623"/>
    </source>
</evidence>
<gene>
    <name evidence="10" type="primary">LOC132800775</name>
</gene>
<dbReference type="CDD" id="cd09274">
    <property type="entry name" value="RNase_HI_RT_Ty3"/>
    <property type="match status" value="1"/>
</dbReference>
<keyword evidence="9" id="KW-1185">Reference proteome</keyword>
<evidence type="ECO:0000256" key="1">
    <source>
        <dbReference type="ARBA" id="ARBA00022679"/>
    </source>
</evidence>
<dbReference type="RefSeq" id="XP_060671032.1">
    <property type="nucleotide sequence ID" value="XM_060815049.1"/>
</dbReference>
<reference evidence="10" key="2">
    <citation type="submission" date="2025-08" db="UniProtKB">
        <authorList>
            <consortium name="RefSeq"/>
        </authorList>
    </citation>
    <scope>IDENTIFICATION</scope>
    <source>
        <tissue evidence="10">Seedling</tissue>
    </source>
</reference>
<dbReference type="Proteomes" id="UP001652623">
    <property type="component" value="Chromosome 2"/>
</dbReference>
<evidence type="ECO:0000259" key="8">
    <source>
        <dbReference type="Pfam" id="PF17917"/>
    </source>
</evidence>
<reference evidence="9" key="1">
    <citation type="submission" date="2025-05" db="UniProtKB">
        <authorList>
            <consortium name="RefSeq"/>
        </authorList>
    </citation>
    <scope>NUCLEOTIDE SEQUENCE [LARGE SCALE GENOMIC DNA]</scope>
</reference>
<keyword evidence="5" id="KW-0378">Hydrolase</keyword>
<evidence type="ECO:0000256" key="4">
    <source>
        <dbReference type="ARBA" id="ARBA00022759"/>
    </source>
</evidence>
<proteinExistence type="predicted"/>
<keyword evidence="6" id="KW-0695">RNA-directed DNA polymerase</keyword>
<dbReference type="GeneID" id="132800775"/>
<keyword evidence="1" id="KW-0808">Transferase</keyword>
<dbReference type="SUPFAM" id="SSF56672">
    <property type="entry name" value="DNA/RNA polymerases"/>
    <property type="match status" value="1"/>
</dbReference>
<evidence type="ECO:0000256" key="5">
    <source>
        <dbReference type="ARBA" id="ARBA00022801"/>
    </source>
</evidence>
<evidence type="ECO:0000313" key="10">
    <source>
        <dbReference type="RefSeq" id="XP_060671032.1"/>
    </source>
</evidence>
<organism evidence="9 10">
    <name type="scientific">Ziziphus jujuba</name>
    <name type="common">Chinese jujube</name>
    <name type="synonym">Ziziphus sativa</name>
    <dbReference type="NCBI Taxonomy" id="326968"/>
    <lineage>
        <taxon>Eukaryota</taxon>
        <taxon>Viridiplantae</taxon>
        <taxon>Streptophyta</taxon>
        <taxon>Embryophyta</taxon>
        <taxon>Tracheophyta</taxon>
        <taxon>Spermatophyta</taxon>
        <taxon>Magnoliopsida</taxon>
        <taxon>eudicotyledons</taxon>
        <taxon>Gunneridae</taxon>
        <taxon>Pentapetalae</taxon>
        <taxon>rosids</taxon>
        <taxon>fabids</taxon>
        <taxon>Rosales</taxon>
        <taxon>Rhamnaceae</taxon>
        <taxon>Paliureae</taxon>
        <taxon>Ziziphus</taxon>
    </lineage>
</organism>
<feature type="domain" description="Reverse transcriptase RNase H-like" evidence="8">
    <location>
        <begin position="104"/>
        <end position="203"/>
    </location>
</feature>
<keyword evidence="4" id="KW-0255">Endonuclease</keyword>
<dbReference type="PANTHER" id="PTHR37984">
    <property type="entry name" value="PROTEIN CBG26694"/>
    <property type="match status" value="1"/>
</dbReference>
<dbReference type="PANTHER" id="PTHR37984:SF5">
    <property type="entry name" value="PROTEIN NYNRIN-LIKE"/>
    <property type="match status" value="1"/>
</dbReference>
<keyword evidence="2" id="KW-0548">Nucleotidyltransferase</keyword>
<evidence type="ECO:0000256" key="2">
    <source>
        <dbReference type="ARBA" id="ARBA00022695"/>
    </source>
</evidence>
<accession>A0ABM4A2T0</accession>
<dbReference type="InterPro" id="IPR043502">
    <property type="entry name" value="DNA/RNA_pol_sf"/>
</dbReference>
<keyword evidence="3" id="KW-0540">Nuclease</keyword>
<protein>
    <submittedName>
        <fullName evidence="10">Uncharacterized protein LOC132800775</fullName>
    </submittedName>
</protein>
<feature type="region of interest" description="Disordered" evidence="7">
    <location>
        <begin position="1"/>
        <end position="26"/>
    </location>
</feature>
<name>A0ABM4A2T0_ZIZJJ</name>
<dbReference type="Gene3D" id="3.10.20.370">
    <property type="match status" value="1"/>
</dbReference>
<evidence type="ECO:0000256" key="3">
    <source>
        <dbReference type="ARBA" id="ARBA00022722"/>
    </source>
</evidence>
<evidence type="ECO:0000256" key="7">
    <source>
        <dbReference type="SAM" id="MobiDB-lite"/>
    </source>
</evidence>